<evidence type="ECO:0000313" key="1">
    <source>
        <dbReference type="EMBL" id="KAL3891583.1"/>
    </source>
</evidence>
<name>A0ABD3Y2E8_SINWO</name>
<reference evidence="1 2" key="1">
    <citation type="submission" date="2024-11" db="EMBL/GenBank/DDBJ databases">
        <title>Chromosome-level genome assembly of the freshwater bivalve Anodonta woodiana.</title>
        <authorList>
            <person name="Chen X."/>
        </authorList>
    </citation>
    <scope>NUCLEOTIDE SEQUENCE [LARGE SCALE GENOMIC DNA]</scope>
    <source>
        <strain evidence="1">MN2024</strain>
        <tissue evidence="1">Gills</tissue>
    </source>
</reference>
<dbReference type="Proteomes" id="UP001634394">
    <property type="component" value="Unassembled WGS sequence"/>
</dbReference>
<comment type="caution">
    <text evidence="1">The sequence shown here is derived from an EMBL/GenBank/DDBJ whole genome shotgun (WGS) entry which is preliminary data.</text>
</comment>
<dbReference type="AlphaFoldDB" id="A0ABD3Y2E8"/>
<dbReference type="EMBL" id="JBJQND010000001">
    <property type="protein sequence ID" value="KAL3891583.1"/>
    <property type="molecule type" value="Genomic_DNA"/>
</dbReference>
<proteinExistence type="predicted"/>
<accession>A0ABD3Y2E8</accession>
<protein>
    <submittedName>
        <fullName evidence="1">Uncharacterized protein</fullName>
    </submittedName>
</protein>
<sequence>MENVTIGDGINNAVPVGVNFTDKLTVEQILDMNDDFNHENASGNVPSKALRFKFNAYCITTLHVNVLLANYPYGCHLLDFGLNGKATRQAQVLATVHAMNIDIMKIEALTNAALNTYMLYPKQRDILFLETKRVEVKKITATVTKAPPFEKDVDPKVVEVQIHDFSFETYRKTNRQSP</sequence>
<evidence type="ECO:0000313" key="2">
    <source>
        <dbReference type="Proteomes" id="UP001634394"/>
    </source>
</evidence>
<gene>
    <name evidence="1" type="ORF">ACJMK2_003839</name>
</gene>
<organism evidence="1 2">
    <name type="scientific">Sinanodonta woodiana</name>
    <name type="common">Chinese pond mussel</name>
    <name type="synonym">Anodonta woodiana</name>
    <dbReference type="NCBI Taxonomy" id="1069815"/>
    <lineage>
        <taxon>Eukaryota</taxon>
        <taxon>Metazoa</taxon>
        <taxon>Spiralia</taxon>
        <taxon>Lophotrochozoa</taxon>
        <taxon>Mollusca</taxon>
        <taxon>Bivalvia</taxon>
        <taxon>Autobranchia</taxon>
        <taxon>Heteroconchia</taxon>
        <taxon>Palaeoheterodonta</taxon>
        <taxon>Unionida</taxon>
        <taxon>Unionoidea</taxon>
        <taxon>Unionidae</taxon>
        <taxon>Unioninae</taxon>
        <taxon>Sinanodonta</taxon>
    </lineage>
</organism>
<keyword evidence="2" id="KW-1185">Reference proteome</keyword>